<dbReference type="GO" id="GO:0003727">
    <property type="term" value="F:single-stranded RNA binding"/>
    <property type="evidence" value="ECO:0007669"/>
    <property type="project" value="TreeGrafter"/>
</dbReference>
<dbReference type="GO" id="GO:0005654">
    <property type="term" value="C:nucleoplasm"/>
    <property type="evidence" value="ECO:0007669"/>
    <property type="project" value="UniProtKB-SubCell"/>
</dbReference>
<gene>
    <name evidence="7" type="ORF">NMOB1V02_LOCUS7869</name>
</gene>
<dbReference type="SUPFAM" id="SSF54928">
    <property type="entry name" value="RNA-binding domain, RBD"/>
    <property type="match status" value="1"/>
</dbReference>
<evidence type="ECO:0000256" key="5">
    <source>
        <dbReference type="SAM" id="MobiDB-lite"/>
    </source>
</evidence>
<proteinExistence type="predicted"/>
<evidence type="ECO:0000313" key="8">
    <source>
        <dbReference type="Proteomes" id="UP000678499"/>
    </source>
</evidence>
<evidence type="ECO:0000256" key="2">
    <source>
        <dbReference type="ARBA" id="ARBA00022884"/>
    </source>
</evidence>
<dbReference type="OrthoDB" id="407442at2759"/>
<evidence type="ECO:0000256" key="1">
    <source>
        <dbReference type="ARBA" id="ARBA00004642"/>
    </source>
</evidence>
<feature type="region of interest" description="Disordered" evidence="5">
    <location>
        <begin position="108"/>
        <end position="207"/>
    </location>
</feature>
<accession>A0A7R9BRH3</accession>
<evidence type="ECO:0000256" key="4">
    <source>
        <dbReference type="PROSITE-ProRule" id="PRU00176"/>
    </source>
</evidence>
<organism evidence="7">
    <name type="scientific">Notodromas monacha</name>
    <dbReference type="NCBI Taxonomy" id="399045"/>
    <lineage>
        <taxon>Eukaryota</taxon>
        <taxon>Metazoa</taxon>
        <taxon>Ecdysozoa</taxon>
        <taxon>Arthropoda</taxon>
        <taxon>Crustacea</taxon>
        <taxon>Oligostraca</taxon>
        <taxon>Ostracoda</taxon>
        <taxon>Podocopa</taxon>
        <taxon>Podocopida</taxon>
        <taxon>Cypridocopina</taxon>
        <taxon>Cypridoidea</taxon>
        <taxon>Cyprididae</taxon>
        <taxon>Notodromas</taxon>
    </lineage>
</organism>
<dbReference type="InterPro" id="IPR012677">
    <property type="entry name" value="Nucleotide-bd_a/b_plait_sf"/>
</dbReference>
<dbReference type="InterPro" id="IPR052285">
    <property type="entry name" value="NEXT_complex_subunit"/>
</dbReference>
<dbReference type="PANTHER" id="PTHR13798">
    <property type="entry name" value="RNA BINDING MOTIF RBM PROTEIN -RELATED"/>
    <property type="match status" value="1"/>
</dbReference>
<dbReference type="GO" id="GO:0000381">
    <property type="term" value="P:regulation of alternative mRNA splicing, via spliceosome"/>
    <property type="evidence" value="ECO:0007669"/>
    <property type="project" value="TreeGrafter"/>
</dbReference>
<dbReference type="EMBL" id="CAJPEX010002013">
    <property type="protein sequence ID" value="CAG0920358.1"/>
    <property type="molecule type" value="Genomic_DNA"/>
</dbReference>
<dbReference type="PROSITE" id="PS50102">
    <property type="entry name" value="RRM"/>
    <property type="match status" value="1"/>
</dbReference>
<comment type="subcellular location">
    <subcellularLocation>
        <location evidence="1">Nucleus</location>
        <location evidence="1">Nucleoplasm</location>
    </subcellularLocation>
</comment>
<dbReference type="InterPro" id="IPR000504">
    <property type="entry name" value="RRM_dom"/>
</dbReference>
<keyword evidence="8" id="KW-1185">Reference proteome</keyword>
<reference evidence="7" key="1">
    <citation type="submission" date="2020-11" db="EMBL/GenBank/DDBJ databases">
        <authorList>
            <person name="Tran Van P."/>
        </authorList>
    </citation>
    <scope>NUCLEOTIDE SEQUENCE</scope>
</reference>
<keyword evidence="3" id="KW-0539">Nucleus</keyword>
<name>A0A7R9BRH3_9CRUS</name>
<evidence type="ECO:0000259" key="6">
    <source>
        <dbReference type="PROSITE" id="PS50102"/>
    </source>
</evidence>
<keyword evidence="2 4" id="KW-0694">RNA-binding</keyword>
<dbReference type="Gene3D" id="3.30.70.330">
    <property type="match status" value="1"/>
</dbReference>
<dbReference type="EMBL" id="OA884050">
    <property type="protein sequence ID" value="CAD7280206.1"/>
    <property type="molecule type" value="Genomic_DNA"/>
</dbReference>
<dbReference type="Proteomes" id="UP000678499">
    <property type="component" value="Unassembled WGS sequence"/>
</dbReference>
<evidence type="ECO:0000256" key="3">
    <source>
        <dbReference type="ARBA" id="ARBA00023242"/>
    </source>
</evidence>
<dbReference type="PANTHER" id="PTHR13798:SF11">
    <property type="entry name" value="RNA-BINDING PROTEIN 7-RELATED"/>
    <property type="match status" value="1"/>
</dbReference>
<protein>
    <recommendedName>
        <fullName evidence="6">RRM domain-containing protein</fullName>
    </recommendedName>
</protein>
<dbReference type="SMART" id="SM00360">
    <property type="entry name" value="RRM"/>
    <property type="match status" value="1"/>
</dbReference>
<dbReference type="InterPro" id="IPR035979">
    <property type="entry name" value="RBD_domain_sf"/>
</dbReference>
<dbReference type="AlphaFoldDB" id="A0A7R9BRH3"/>
<feature type="compositionally biased region" description="Polar residues" evidence="5">
    <location>
        <begin position="108"/>
        <end position="119"/>
    </location>
</feature>
<sequence>MSSNSKRGPNRNARVSIDVEISDLSAVVVHNLEYAVDKVLLGELFSQAGPVVDVSLFDEEDGKVALVYFPAEESSLYAIHLMQGIKLFHRPLYCELLVLDTTQIQAQNQGASQNRTPNNHPKRNPWRNNDEKSTAGRQFRGSEGPSGISPVSMPYSSRPQPQYGFMHSYENPGYPPPQPMMYPCNDNHGSYGKQHSSTPTQHYRRRR</sequence>
<feature type="domain" description="RRM" evidence="6">
    <location>
        <begin position="25"/>
        <end position="92"/>
    </location>
</feature>
<dbReference type="Pfam" id="PF00076">
    <property type="entry name" value="RRM_1"/>
    <property type="match status" value="1"/>
</dbReference>
<evidence type="ECO:0000313" key="7">
    <source>
        <dbReference type="EMBL" id="CAD7280206.1"/>
    </source>
</evidence>